<dbReference type="Proteomes" id="UP000199024">
    <property type="component" value="Unassembled WGS sequence"/>
</dbReference>
<dbReference type="InterPro" id="IPR012296">
    <property type="entry name" value="Nuclease_put_TT1808"/>
</dbReference>
<reference evidence="2 3" key="1">
    <citation type="submission" date="2016-10" db="EMBL/GenBank/DDBJ databases">
        <authorList>
            <person name="de Groot N.N."/>
        </authorList>
    </citation>
    <scope>NUCLEOTIDE SEQUENCE [LARGE SCALE GENOMIC DNA]</scope>
    <source>
        <strain evidence="2 3">DSM 21001</strain>
    </source>
</reference>
<dbReference type="AlphaFoldDB" id="A0A1I6MKD9"/>
<dbReference type="OrthoDB" id="119052at2"/>
<accession>A0A1I6MKD9</accession>
<dbReference type="SUPFAM" id="SSF52980">
    <property type="entry name" value="Restriction endonuclease-like"/>
    <property type="match status" value="1"/>
</dbReference>
<keyword evidence="2" id="KW-0540">Nuclease</keyword>
<keyword evidence="2" id="KW-0255">Endonuclease</keyword>
<gene>
    <name evidence="2" type="ORF">SAMN05421771_2841</name>
</gene>
<protein>
    <submittedName>
        <fullName evidence="2">Endonuclease, Uma2 family (Restriction endonuclease fold)</fullName>
    </submittedName>
</protein>
<name>A0A1I6MKD9_9BACT</name>
<proteinExistence type="predicted"/>
<evidence type="ECO:0000313" key="3">
    <source>
        <dbReference type="Proteomes" id="UP000199024"/>
    </source>
</evidence>
<organism evidence="2 3">
    <name type="scientific">Granulicella pectinivorans</name>
    <dbReference type="NCBI Taxonomy" id="474950"/>
    <lineage>
        <taxon>Bacteria</taxon>
        <taxon>Pseudomonadati</taxon>
        <taxon>Acidobacteriota</taxon>
        <taxon>Terriglobia</taxon>
        <taxon>Terriglobales</taxon>
        <taxon>Acidobacteriaceae</taxon>
        <taxon>Granulicella</taxon>
    </lineage>
</organism>
<dbReference type="PANTHER" id="PTHR34107:SF1">
    <property type="entry name" value="SLL0198 PROTEIN"/>
    <property type="match status" value="1"/>
</dbReference>
<dbReference type="InterPro" id="IPR008538">
    <property type="entry name" value="Uma2"/>
</dbReference>
<dbReference type="Gene3D" id="3.90.1570.10">
    <property type="entry name" value="tt1808, chain A"/>
    <property type="match status" value="1"/>
</dbReference>
<dbReference type="EMBL" id="FOZL01000001">
    <property type="protein sequence ID" value="SFS16078.1"/>
    <property type="molecule type" value="Genomic_DNA"/>
</dbReference>
<dbReference type="GO" id="GO:0004519">
    <property type="term" value="F:endonuclease activity"/>
    <property type="evidence" value="ECO:0007669"/>
    <property type="project" value="UniProtKB-KW"/>
</dbReference>
<dbReference type="STRING" id="474950.SAMN05421771_2841"/>
<keyword evidence="2" id="KW-0378">Hydrolase</keyword>
<dbReference type="PANTHER" id="PTHR34107">
    <property type="entry name" value="SLL0198 PROTEIN-RELATED"/>
    <property type="match status" value="1"/>
</dbReference>
<keyword evidence="3" id="KW-1185">Reference proteome</keyword>
<dbReference type="Pfam" id="PF05685">
    <property type="entry name" value="Uma2"/>
    <property type="match status" value="1"/>
</dbReference>
<dbReference type="RefSeq" id="WP_089839785.1">
    <property type="nucleotide sequence ID" value="NZ_FOZL01000001.1"/>
</dbReference>
<feature type="domain" description="Putative restriction endonuclease" evidence="1">
    <location>
        <begin position="19"/>
        <end position="134"/>
    </location>
</feature>
<dbReference type="CDD" id="cd06260">
    <property type="entry name" value="DUF820-like"/>
    <property type="match status" value="1"/>
</dbReference>
<evidence type="ECO:0000313" key="2">
    <source>
        <dbReference type="EMBL" id="SFS16078.1"/>
    </source>
</evidence>
<dbReference type="InterPro" id="IPR011335">
    <property type="entry name" value="Restrct_endonuc-II-like"/>
</dbReference>
<sequence>MATSTQIPLAEYLATSYRPDREYIDGEVVERNMGTWEHGRLQMLLGIWFGQHEAEWGVMVAAEWRTQVSETRIRIPDVTVVISGPQTPVLHDAPLLLIEILSPDDTYSATERKAQDYMRMGVNTVWIIDPETRTGRMCIGATWTAATRLEVPGTPIYVELPNLFAGLAPTR</sequence>
<evidence type="ECO:0000259" key="1">
    <source>
        <dbReference type="Pfam" id="PF05685"/>
    </source>
</evidence>